<keyword evidence="1" id="KW-0175">Coiled coil</keyword>
<evidence type="ECO:0000313" key="4">
    <source>
        <dbReference type="Proteomes" id="UP000001542"/>
    </source>
</evidence>
<evidence type="ECO:0000256" key="2">
    <source>
        <dbReference type="SAM" id="MobiDB-lite"/>
    </source>
</evidence>
<dbReference type="EMBL" id="DS113194">
    <property type="protein sequence ID" value="EAY20920.1"/>
    <property type="molecule type" value="Genomic_DNA"/>
</dbReference>
<feature type="region of interest" description="Disordered" evidence="2">
    <location>
        <begin position="191"/>
        <end position="217"/>
    </location>
</feature>
<reference evidence="3" key="2">
    <citation type="journal article" date="2007" name="Science">
        <title>Draft genome sequence of the sexually transmitted pathogen Trichomonas vaginalis.</title>
        <authorList>
            <person name="Carlton J.M."/>
            <person name="Hirt R.P."/>
            <person name="Silva J.C."/>
            <person name="Delcher A.L."/>
            <person name="Schatz M."/>
            <person name="Zhao Q."/>
            <person name="Wortman J.R."/>
            <person name="Bidwell S.L."/>
            <person name="Alsmark U.C.M."/>
            <person name="Besteiro S."/>
            <person name="Sicheritz-Ponten T."/>
            <person name="Noel C.J."/>
            <person name="Dacks J.B."/>
            <person name="Foster P.G."/>
            <person name="Simillion C."/>
            <person name="Van de Peer Y."/>
            <person name="Miranda-Saavedra D."/>
            <person name="Barton G.J."/>
            <person name="Westrop G.D."/>
            <person name="Mueller S."/>
            <person name="Dessi D."/>
            <person name="Fiori P.L."/>
            <person name="Ren Q."/>
            <person name="Paulsen I."/>
            <person name="Zhang H."/>
            <person name="Bastida-Corcuera F.D."/>
            <person name="Simoes-Barbosa A."/>
            <person name="Brown M.T."/>
            <person name="Hayes R.D."/>
            <person name="Mukherjee M."/>
            <person name="Okumura C.Y."/>
            <person name="Schneider R."/>
            <person name="Smith A.J."/>
            <person name="Vanacova S."/>
            <person name="Villalvazo M."/>
            <person name="Haas B.J."/>
            <person name="Pertea M."/>
            <person name="Feldblyum T.V."/>
            <person name="Utterback T.R."/>
            <person name="Shu C.L."/>
            <person name="Osoegawa K."/>
            <person name="de Jong P.J."/>
            <person name="Hrdy I."/>
            <person name="Horvathova L."/>
            <person name="Zubacova Z."/>
            <person name="Dolezal P."/>
            <person name="Malik S.B."/>
            <person name="Logsdon J.M. Jr."/>
            <person name="Henze K."/>
            <person name="Gupta A."/>
            <person name="Wang C.C."/>
            <person name="Dunne R.L."/>
            <person name="Upcroft J.A."/>
            <person name="Upcroft P."/>
            <person name="White O."/>
            <person name="Salzberg S.L."/>
            <person name="Tang P."/>
            <person name="Chiu C.-H."/>
            <person name="Lee Y.-S."/>
            <person name="Embley T.M."/>
            <person name="Coombs G.H."/>
            <person name="Mottram J.C."/>
            <person name="Tachezy J."/>
            <person name="Fraser-Liggett C.M."/>
            <person name="Johnson P.J."/>
        </authorList>
    </citation>
    <scope>NUCLEOTIDE SEQUENCE [LARGE SCALE GENOMIC DNA]</scope>
    <source>
        <strain evidence="3">G3</strain>
    </source>
</reference>
<protein>
    <submittedName>
        <fullName evidence="3">Uncharacterized protein</fullName>
    </submittedName>
</protein>
<evidence type="ECO:0000256" key="1">
    <source>
        <dbReference type="SAM" id="Coils"/>
    </source>
</evidence>
<reference evidence="3" key="1">
    <citation type="submission" date="2006-10" db="EMBL/GenBank/DDBJ databases">
        <authorList>
            <person name="Amadeo P."/>
            <person name="Zhao Q."/>
            <person name="Wortman J."/>
            <person name="Fraser-Liggett C."/>
            <person name="Carlton J."/>
        </authorList>
    </citation>
    <scope>NUCLEOTIDE SEQUENCE</scope>
    <source>
        <strain evidence="3">G3</strain>
    </source>
</reference>
<evidence type="ECO:0000313" key="3">
    <source>
        <dbReference type="EMBL" id="EAY20920.1"/>
    </source>
</evidence>
<dbReference type="VEuPathDB" id="TrichDB:TVAGG3_0564590"/>
<dbReference type="KEGG" id="tva:5466465"/>
<proteinExistence type="predicted"/>
<sequence length="217" mass="25206">MSDDQSIIDTINLAIKSQEEMRNQLLNEIQQLEKQNNAPSRAEATIRFYKSSLEHLEVEKQTLNEKIHQLKQVEYPPLQQKLQRMTQKNQSVEARIKSLKKVRQEDILKKMETPEKAKKQTLNYIEKLNKEIQDLIKEEGNINKKIDESKGKLHRLQQANLTTQRQAANTSWASEISDEAKLNSITIARPGKRPARSLKARNSAYLPPDPTRFSPYF</sequence>
<accession>A2DFJ2</accession>
<dbReference type="Proteomes" id="UP000001542">
    <property type="component" value="Unassembled WGS sequence"/>
</dbReference>
<keyword evidence="4" id="KW-1185">Reference proteome</keyword>
<name>A2DFJ2_TRIV3</name>
<dbReference type="SMR" id="A2DFJ2"/>
<gene>
    <name evidence="3" type="ORF">TVAG_437460</name>
</gene>
<dbReference type="RefSeq" id="XP_001581906.1">
    <property type="nucleotide sequence ID" value="XM_001581856.1"/>
</dbReference>
<feature type="coiled-coil region" evidence="1">
    <location>
        <begin position="8"/>
        <end position="145"/>
    </location>
</feature>
<dbReference type="AlphaFoldDB" id="A2DFJ2"/>
<dbReference type="InParanoid" id="A2DFJ2"/>
<dbReference type="VEuPathDB" id="TrichDB:TVAG_437460"/>
<dbReference type="OrthoDB" id="10566921at2759"/>
<organism evidence="3 4">
    <name type="scientific">Trichomonas vaginalis (strain ATCC PRA-98 / G3)</name>
    <dbReference type="NCBI Taxonomy" id="412133"/>
    <lineage>
        <taxon>Eukaryota</taxon>
        <taxon>Metamonada</taxon>
        <taxon>Parabasalia</taxon>
        <taxon>Trichomonadida</taxon>
        <taxon>Trichomonadidae</taxon>
        <taxon>Trichomonas</taxon>
    </lineage>
</organism>